<sequence length="44" mass="5361">MKFNPHVHALVTEGEIDNRNEWVPTEFIPYNFLRKSWQKVVRYA</sequence>
<dbReference type="AlphaFoldDB" id="A0A4S3PRF9"/>
<gene>
    <name evidence="2" type="ORF">E1I69_13290</name>
</gene>
<dbReference type="InterPro" id="IPR007069">
    <property type="entry name" value="Transposase_32"/>
</dbReference>
<evidence type="ECO:0000313" key="3">
    <source>
        <dbReference type="Proteomes" id="UP000306477"/>
    </source>
</evidence>
<keyword evidence="3" id="KW-1185">Reference proteome</keyword>
<dbReference type="Pfam" id="PF04986">
    <property type="entry name" value="Y2_Tnp"/>
    <property type="match status" value="1"/>
</dbReference>
<comment type="caution">
    <text evidence="2">The sequence shown here is derived from an EMBL/GenBank/DDBJ whole genome shotgun (WGS) entry which is preliminary data.</text>
</comment>
<dbReference type="GO" id="GO:0004803">
    <property type="term" value="F:transposase activity"/>
    <property type="evidence" value="ECO:0007669"/>
    <property type="project" value="InterPro"/>
</dbReference>
<dbReference type="EMBL" id="SLUB01000023">
    <property type="protein sequence ID" value="THE11855.1"/>
    <property type="molecule type" value="Genomic_DNA"/>
</dbReference>
<accession>A0A4S3PRF9</accession>
<protein>
    <recommendedName>
        <fullName evidence="1">Transposase IS801/IS1294 domain-containing protein</fullName>
    </recommendedName>
</protein>
<organism evidence="2 3">
    <name type="scientific">Bacillus timonensis</name>
    <dbReference type="NCBI Taxonomy" id="1033734"/>
    <lineage>
        <taxon>Bacteria</taxon>
        <taxon>Bacillati</taxon>
        <taxon>Bacillota</taxon>
        <taxon>Bacilli</taxon>
        <taxon>Bacillales</taxon>
        <taxon>Bacillaceae</taxon>
        <taxon>Bacillus</taxon>
    </lineage>
</organism>
<dbReference type="OrthoDB" id="9791273at2"/>
<evidence type="ECO:0000313" key="2">
    <source>
        <dbReference type="EMBL" id="THE11855.1"/>
    </source>
</evidence>
<name>A0A4S3PRF9_9BACI</name>
<dbReference type="GO" id="GO:0003677">
    <property type="term" value="F:DNA binding"/>
    <property type="evidence" value="ECO:0007669"/>
    <property type="project" value="InterPro"/>
</dbReference>
<feature type="domain" description="Transposase IS801/IS1294" evidence="1">
    <location>
        <begin position="1"/>
        <end position="39"/>
    </location>
</feature>
<evidence type="ECO:0000259" key="1">
    <source>
        <dbReference type="Pfam" id="PF04986"/>
    </source>
</evidence>
<dbReference type="GO" id="GO:0006313">
    <property type="term" value="P:DNA transposition"/>
    <property type="evidence" value="ECO:0007669"/>
    <property type="project" value="InterPro"/>
</dbReference>
<reference evidence="2 3" key="1">
    <citation type="journal article" date="2019" name="Indoor Air">
        <title>Impacts of indoor surface finishes on bacterial viability.</title>
        <authorList>
            <person name="Hu J."/>
            <person name="Maamar S.B."/>
            <person name="Glawe A.J."/>
            <person name="Gottel N."/>
            <person name="Gilbert J.A."/>
            <person name="Hartmann E.M."/>
        </authorList>
    </citation>
    <scope>NUCLEOTIDE SEQUENCE [LARGE SCALE GENOMIC DNA]</scope>
    <source>
        <strain evidence="2 3">AF060A6</strain>
    </source>
</reference>
<proteinExistence type="predicted"/>
<dbReference type="Proteomes" id="UP000306477">
    <property type="component" value="Unassembled WGS sequence"/>
</dbReference>